<dbReference type="AlphaFoldDB" id="A0A7J7U0Y2"/>
<evidence type="ECO:0000313" key="2">
    <source>
        <dbReference type="Proteomes" id="UP000585614"/>
    </source>
</evidence>
<protein>
    <submittedName>
        <fullName evidence="1">Uncharacterized protein</fullName>
    </submittedName>
</protein>
<evidence type="ECO:0000313" key="1">
    <source>
        <dbReference type="EMBL" id="KAF6306529.1"/>
    </source>
</evidence>
<reference evidence="1 2" key="1">
    <citation type="journal article" date="2020" name="Nature">
        <title>Six reference-quality genomes reveal evolution of bat adaptations.</title>
        <authorList>
            <person name="Jebb D."/>
            <person name="Huang Z."/>
            <person name="Pippel M."/>
            <person name="Hughes G.M."/>
            <person name="Lavrichenko K."/>
            <person name="Devanna P."/>
            <person name="Winkler S."/>
            <person name="Jermiin L.S."/>
            <person name="Skirmuntt E.C."/>
            <person name="Katzourakis A."/>
            <person name="Burkitt-Gray L."/>
            <person name="Ray D.A."/>
            <person name="Sullivan K.A.M."/>
            <person name="Roscito J.G."/>
            <person name="Kirilenko B.M."/>
            <person name="Davalos L.M."/>
            <person name="Corthals A.P."/>
            <person name="Power M.L."/>
            <person name="Jones G."/>
            <person name="Ransome R.D."/>
            <person name="Dechmann D.K.N."/>
            <person name="Locatelli A.G."/>
            <person name="Puechmaille S.J."/>
            <person name="Fedrigo O."/>
            <person name="Jarvis E.D."/>
            <person name="Hiller M."/>
            <person name="Vernes S.C."/>
            <person name="Myers E.W."/>
            <person name="Teeling E.C."/>
        </authorList>
    </citation>
    <scope>NUCLEOTIDE SEQUENCE [LARGE SCALE GENOMIC DNA]</scope>
    <source>
        <strain evidence="1">MRhiFer1</strain>
        <tissue evidence="1">Lung</tissue>
    </source>
</reference>
<organism evidence="1 2">
    <name type="scientific">Rhinolophus ferrumequinum</name>
    <name type="common">Greater horseshoe bat</name>
    <dbReference type="NCBI Taxonomy" id="59479"/>
    <lineage>
        <taxon>Eukaryota</taxon>
        <taxon>Metazoa</taxon>
        <taxon>Chordata</taxon>
        <taxon>Craniata</taxon>
        <taxon>Vertebrata</taxon>
        <taxon>Euteleostomi</taxon>
        <taxon>Mammalia</taxon>
        <taxon>Eutheria</taxon>
        <taxon>Laurasiatheria</taxon>
        <taxon>Chiroptera</taxon>
        <taxon>Yinpterochiroptera</taxon>
        <taxon>Rhinolophoidea</taxon>
        <taxon>Rhinolophidae</taxon>
        <taxon>Rhinolophinae</taxon>
        <taxon>Rhinolophus</taxon>
    </lineage>
</organism>
<comment type="caution">
    <text evidence="1">The sequence shown here is derived from an EMBL/GenBank/DDBJ whole genome shotgun (WGS) entry which is preliminary data.</text>
</comment>
<gene>
    <name evidence="1" type="ORF">mRhiFer1_008634</name>
</gene>
<accession>A0A7J7U0Y2</accession>
<proteinExistence type="predicted"/>
<dbReference type="EMBL" id="JACAGC010000017">
    <property type="protein sequence ID" value="KAF6306529.1"/>
    <property type="molecule type" value="Genomic_DNA"/>
</dbReference>
<sequence length="129" mass="14639">MAMAAFFLQHCLGVTLYLLVSETSPRSKKCRSLCLTSGRLIFDHWNFVLKRSRFVSSQMGHSWRVHRSLLTCEFMKHQPPESLFVVCCSLANNYFGPKFQDDCCVKPEKAVLKGIGGDRSSLSAFTRGR</sequence>
<name>A0A7J7U0Y2_RHIFE</name>
<dbReference type="Proteomes" id="UP000585614">
    <property type="component" value="Unassembled WGS sequence"/>
</dbReference>